<dbReference type="EMBL" id="JARKIE010000220">
    <property type="protein sequence ID" value="KAJ7664805.1"/>
    <property type="molecule type" value="Genomic_DNA"/>
</dbReference>
<protein>
    <submittedName>
        <fullName evidence="2">Uncharacterized protein</fullName>
    </submittedName>
</protein>
<evidence type="ECO:0000256" key="1">
    <source>
        <dbReference type="SAM" id="MobiDB-lite"/>
    </source>
</evidence>
<keyword evidence="3" id="KW-1185">Reference proteome</keyword>
<feature type="region of interest" description="Disordered" evidence="1">
    <location>
        <begin position="47"/>
        <end position="66"/>
    </location>
</feature>
<gene>
    <name evidence="2" type="ORF">B0H17DRAFT_1211164</name>
</gene>
<evidence type="ECO:0000313" key="3">
    <source>
        <dbReference type="Proteomes" id="UP001221757"/>
    </source>
</evidence>
<accession>A0AAD7CVA6</accession>
<dbReference type="AlphaFoldDB" id="A0AAD7CVA6"/>
<reference evidence="2" key="1">
    <citation type="submission" date="2023-03" db="EMBL/GenBank/DDBJ databases">
        <title>Massive genome expansion in bonnet fungi (Mycena s.s.) driven by repeated elements and novel gene families across ecological guilds.</title>
        <authorList>
            <consortium name="Lawrence Berkeley National Laboratory"/>
            <person name="Harder C.B."/>
            <person name="Miyauchi S."/>
            <person name="Viragh M."/>
            <person name="Kuo A."/>
            <person name="Thoen E."/>
            <person name="Andreopoulos B."/>
            <person name="Lu D."/>
            <person name="Skrede I."/>
            <person name="Drula E."/>
            <person name="Henrissat B."/>
            <person name="Morin E."/>
            <person name="Kohler A."/>
            <person name="Barry K."/>
            <person name="LaButti K."/>
            <person name="Morin E."/>
            <person name="Salamov A."/>
            <person name="Lipzen A."/>
            <person name="Mereny Z."/>
            <person name="Hegedus B."/>
            <person name="Baldrian P."/>
            <person name="Stursova M."/>
            <person name="Weitz H."/>
            <person name="Taylor A."/>
            <person name="Grigoriev I.V."/>
            <person name="Nagy L.G."/>
            <person name="Martin F."/>
            <person name="Kauserud H."/>
        </authorList>
    </citation>
    <scope>NUCLEOTIDE SEQUENCE</scope>
    <source>
        <strain evidence="2">CBHHK067</strain>
    </source>
</reference>
<dbReference type="Proteomes" id="UP001221757">
    <property type="component" value="Unassembled WGS sequence"/>
</dbReference>
<name>A0AAD7CVA6_MYCRO</name>
<evidence type="ECO:0000313" key="2">
    <source>
        <dbReference type="EMBL" id="KAJ7664805.1"/>
    </source>
</evidence>
<organism evidence="2 3">
    <name type="scientific">Mycena rosella</name>
    <name type="common">Pink bonnet</name>
    <name type="synonym">Agaricus rosellus</name>
    <dbReference type="NCBI Taxonomy" id="1033263"/>
    <lineage>
        <taxon>Eukaryota</taxon>
        <taxon>Fungi</taxon>
        <taxon>Dikarya</taxon>
        <taxon>Basidiomycota</taxon>
        <taxon>Agaricomycotina</taxon>
        <taxon>Agaricomycetes</taxon>
        <taxon>Agaricomycetidae</taxon>
        <taxon>Agaricales</taxon>
        <taxon>Marasmiineae</taxon>
        <taxon>Mycenaceae</taxon>
        <taxon>Mycena</taxon>
    </lineage>
</organism>
<comment type="caution">
    <text evidence="2">The sequence shown here is derived from an EMBL/GenBank/DDBJ whole genome shotgun (WGS) entry which is preliminary data.</text>
</comment>
<proteinExistence type="predicted"/>
<sequence length="228" mass="26380">MVKDSRKGAGRAGFASFRSTESGVFDLPCIFSSFGIPKHSASNEFAFSRQSRETMGNRPKREQKRIPKEDRKSLRLWVEGARETVLAPHIAPYAAKLAMGWMEEHQYLQKVCKEYNARIDWRIGDNEKPELAAFDPLAKILVEVLLEEDERAKSTRLHGLEKHIRRWLKYRSRRLRKGGQIKVDLRKDPWAVLLAKLSGVNSPPKACQAYQQFMHEEYTTTIRPEILK</sequence>